<dbReference type="Proteomes" id="UP000232722">
    <property type="component" value="Unassembled WGS sequence"/>
</dbReference>
<sequence length="282" mass="33004">MNTTSPRPNAPSDEAEEVRFVFNHIQHDQSQNSIYYFVNFSFPPVLNVPFEAHPQNLQQSLPRQIFQSSSAVRNEAQLIAEFFGTCLDDSVQEVTHGSVSQFLNQYMGPELFAKIRGTSTFNEKDYKKSTKKRNWNPVALGLFFSLLEQHKEVVRQLTSNHGCVKRGLWEYISYTLSQYGHKNFSPPQCVWKWKNIKQDYKKNSEYMYKLEVDSILEACLLLLFFLNNDACIKVDDYKEFMNQFYRKRWAIVPVYHTNSKLLGIPYYGDTLNWEGTRLLDVS</sequence>
<evidence type="ECO:0000313" key="2">
    <source>
        <dbReference type="EMBL" id="PKC10076.1"/>
    </source>
</evidence>
<dbReference type="VEuPathDB" id="FungiDB:FUN_012367"/>
<dbReference type="Gene3D" id="1.10.10.60">
    <property type="entry name" value="Homeodomain-like"/>
    <property type="match status" value="1"/>
</dbReference>
<reference evidence="2 3" key="1">
    <citation type="submission" date="2016-04" db="EMBL/GenBank/DDBJ databases">
        <title>Genome analyses suggest a sexual origin of heterokaryosis in a supposedly ancient asexual fungus.</title>
        <authorList>
            <person name="Ropars J."/>
            <person name="Sedzielewska K."/>
            <person name="Noel J."/>
            <person name="Charron P."/>
            <person name="Farinelli L."/>
            <person name="Marton T."/>
            <person name="Kruger M."/>
            <person name="Pelin A."/>
            <person name="Brachmann A."/>
            <person name="Corradi N."/>
        </authorList>
    </citation>
    <scope>NUCLEOTIDE SEQUENCE [LARGE SCALE GENOMIC DNA]</scope>
    <source>
        <strain evidence="2 3">A5</strain>
    </source>
</reference>
<proteinExistence type="predicted"/>
<dbReference type="Pfam" id="PF13837">
    <property type="entry name" value="Myb_DNA-bind_4"/>
    <property type="match status" value="1"/>
</dbReference>
<protein>
    <recommendedName>
        <fullName evidence="1">Myb/SANT-like DNA-binding domain-containing protein</fullName>
    </recommendedName>
</protein>
<accession>A0A2N0PTK6</accession>
<comment type="caution">
    <text evidence="2">The sequence shown here is derived from an EMBL/GenBank/DDBJ whole genome shotgun (WGS) entry which is preliminary data.</text>
</comment>
<gene>
    <name evidence="2" type="ORF">RhiirA5_414815</name>
</gene>
<dbReference type="VEuPathDB" id="FungiDB:RhiirA1_467637"/>
<organism evidence="2 3">
    <name type="scientific">Rhizophagus irregularis</name>
    <dbReference type="NCBI Taxonomy" id="588596"/>
    <lineage>
        <taxon>Eukaryota</taxon>
        <taxon>Fungi</taxon>
        <taxon>Fungi incertae sedis</taxon>
        <taxon>Mucoromycota</taxon>
        <taxon>Glomeromycotina</taxon>
        <taxon>Glomeromycetes</taxon>
        <taxon>Glomerales</taxon>
        <taxon>Glomeraceae</taxon>
        <taxon>Rhizophagus</taxon>
    </lineage>
</organism>
<evidence type="ECO:0000313" key="3">
    <source>
        <dbReference type="Proteomes" id="UP000232722"/>
    </source>
</evidence>
<dbReference type="EMBL" id="LLXJ01000408">
    <property type="protein sequence ID" value="PKC10076.1"/>
    <property type="molecule type" value="Genomic_DNA"/>
</dbReference>
<dbReference type="AlphaFoldDB" id="A0A2N0PTK6"/>
<evidence type="ECO:0000259" key="1">
    <source>
        <dbReference type="Pfam" id="PF13837"/>
    </source>
</evidence>
<dbReference type="InterPro" id="IPR044822">
    <property type="entry name" value="Myb_DNA-bind_4"/>
</dbReference>
<name>A0A2N0PTK6_9GLOM</name>
<reference evidence="2 3" key="2">
    <citation type="submission" date="2017-09" db="EMBL/GenBank/DDBJ databases">
        <title>Extensive intraspecific genome diversity in a model arbuscular mycorrhizal fungus.</title>
        <authorList>
            <person name="Chen E.C."/>
            <person name="Morin E."/>
            <person name="Beaudet D."/>
            <person name="Noel J."/>
            <person name="Ndikumana S."/>
            <person name="Charron P."/>
            <person name="St-Onge C."/>
            <person name="Giorgi J."/>
            <person name="Grigoriev I.V."/>
            <person name="Roux C."/>
            <person name="Martin F.M."/>
            <person name="Corradi N."/>
        </authorList>
    </citation>
    <scope>NUCLEOTIDE SEQUENCE [LARGE SCALE GENOMIC DNA]</scope>
    <source>
        <strain evidence="2 3">A5</strain>
    </source>
</reference>
<feature type="domain" description="Myb/SANT-like DNA-binding" evidence="1">
    <location>
        <begin position="133"/>
        <end position="207"/>
    </location>
</feature>